<evidence type="ECO:0000313" key="3">
    <source>
        <dbReference type="Proteomes" id="UP000772812"/>
    </source>
</evidence>
<evidence type="ECO:0000313" key="2">
    <source>
        <dbReference type="EMBL" id="MBK3332457.1"/>
    </source>
</evidence>
<keyword evidence="1" id="KW-0175">Coiled coil</keyword>
<organism evidence="2 3">
    <name type="scientific">Persephonella atlantica</name>
    <dbReference type="NCBI Taxonomy" id="2699429"/>
    <lineage>
        <taxon>Bacteria</taxon>
        <taxon>Pseudomonadati</taxon>
        <taxon>Aquificota</taxon>
        <taxon>Aquificia</taxon>
        <taxon>Aquificales</taxon>
        <taxon>Hydrogenothermaceae</taxon>
        <taxon>Persephonella</taxon>
    </lineage>
</organism>
<evidence type="ECO:0008006" key="4">
    <source>
        <dbReference type="Google" id="ProtNLM"/>
    </source>
</evidence>
<dbReference type="EMBL" id="JAACYA010000002">
    <property type="protein sequence ID" value="MBK3332457.1"/>
    <property type="molecule type" value="Genomic_DNA"/>
</dbReference>
<sequence>MSKNLKWKHSLLTKALIGIISLVSFSFGETKTPSPAVSELQKEIIRLEKLREELKKTIAENKKILEKIEAERKRLEEEKKKLKEIEKKITEERYKKLAKVFEKAVDEDPELAAERMSKMKDPVKAAYIIYNMKESKAGVLMDYIDPKMADKIVRILTQLKKQK</sequence>
<dbReference type="RefSeq" id="WP_200673883.1">
    <property type="nucleotide sequence ID" value="NZ_JAACYA010000002.1"/>
</dbReference>
<name>A0ABS1GI83_9AQUI</name>
<dbReference type="Proteomes" id="UP000772812">
    <property type="component" value="Unassembled WGS sequence"/>
</dbReference>
<protein>
    <recommendedName>
        <fullName evidence="4">Magnesium transporter MgtE intracellular domain-containing protein</fullName>
    </recommendedName>
</protein>
<feature type="coiled-coil region" evidence="1">
    <location>
        <begin position="37"/>
        <end position="95"/>
    </location>
</feature>
<evidence type="ECO:0000256" key="1">
    <source>
        <dbReference type="SAM" id="Coils"/>
    </source>
</evidence>
<keyword evidence="3" id="KW-1185">Reference proteome</keyword>
<comment type="caution">
    <text evidence="2">The sequence shown here is derived from an EMBL/GenBank/DDBJ whole genome shotgun (WGS) entry which is preliminary data.</text>
</comment>
<accession>A0ABS1GI83</accession>
<gene>
    <name evidence="2" type="ORF">GWK41_05200</name>
</gene>
<reference evidence="2 3" key="1">
    <citation type="journal article" date="2021" name="Syst. Appl. Microbiol.">
        <title>Persephonella atlantica sp. nov.: How to adapt to physico-chemical gradients in high temperature hydrothermal habitats.</title>
        <authorList>
            <person name="Francois D.X."/>
            <person name="Godfroy A."/>
            <person name="Mathien C."/>
            <person name="Aube J."/>
            <person name="Cathalot C."/>
            <person name="Lesongeur F."/>
            <person name="L'Haridon S."/>
            <person name="Philippon X."/>
            <person name="Roussel E.G."/>
        </authorList>
    </citation>
    <scope>NUCLEOTIDE SEQUENCE [LARGE SCALE GENOMIC DNA]</scope>
    <source>
        <strain evidence="2 3">MO1340</strain>
    </source>
</reference>
<proteinExistence type="predicted"/>